<organism evidence="1 2">
    <name type="scientific">Vanilla planifolia</name>
    <name type="common">Vanilla</name>
    <dbReference type="NCBI Taxonomy" id="51239"/>
    <lineage>
        <taxon>Eukaryota</taxon>
        <taxon>Viridiplantae</taxon>
        <taxon>Streptophyta</taxon>
        <taxon>Embryophyta</taxon>
        <taxon>Tracheophyta</taxon>
        <taxon>Spermatophyta</taxon>
        <taxon>Magnoliopsida</taxon>
        <taxon>Liliopsida</taxon>
        <taxon>Asparagales</taxon>
        <taxon>Orchidaceae</taxon>
        <taxon>Vanilloideae</taxon>
        <taxon>Vanilleae</taxon>
        <taxon>Vanilla</taxon>
    </lineage>
</organism>
<dbReference type="EMBL" id="JADCNL010000001">
    <property type="protein sequence ID" value="KAG0499562.1"/>
    <property type="molecule type" value="Genomic_DNA"/>
</dbReference>
<evidence type="ECO:0000313" key="1">
    <source>
        <dbReference type="EMBL" id="KAG0499562.1"/>
    </source>
</evidence>
<name>A0A835S9T8_VANPL</name>
<dbReference type="AlphaFoldDB" id="A0A835S9T8"/>
<dbReference type="Proteomes" id="UP000636800">
    <property type="component" value="Chromosome 1"/>
</dbReference>
<sequence length="199" mass="22327">MEQIKGLLSQMSESNVLESYQRLSSGADMPLASPAHRLMLQPLHRCLPVSFFLVFSNGKPQPTNVGTDCFFSRCWEEVSEGSPGGYFNSICFSWNEVDISNLCFSYGERRSSHNNKSWLLLLGKKSYLEFREEKGQAKPRNSSLTVVGTVLMIYKRPKPRFLQLSDGSTKTALAYAVPDSSYPILTTHTFGRLVKPKAS</sequence>
<evidence type="ECO:0000313" key="2">
    <source>
        <dbReference type="Proteomes" id="UP000636800"/>
    </source>
</evidence>
<accession>A0A835S9T8</accession>
<keyword evidence="2" id="KW-1185">Reference proteome</keyword>
<gene>
    <name evidence="1" type="ORF">HPP92_004253</name>
</gene>
<dbReference type="OrthoDB" id="2012289at2759"/>
<comment type="caution">
    <text evidence="1">The sequence shown here is derived from an EMBL/GenBank/DDBJ whole genome shotgun (WGS) entry which is preliminary data.</text>
</comment>
<reference evidence="1 2" key="1">
    <citation type="journal article" date="2020" name="Nat. Food">
        <title>A phased Vanilla planifolia genome enables genetic improvement of flavour and production.</title>
        <authorList>
            <person name="Hasing T."/>
            <person name="Tang H."/>
            <person name="Brym M."/>
            <person name="Khazi F."/>
            <person name="Huang T."/>
            <person name="Chambers A.H."/>
        </authorList>
    </citation>
    <scope>NUCLEOTIDE SEQUENCE [LARGE SCALE GENOMIC DNA]</scope>
    <source>
        <tissue evidence="1">Leaf</tissue>
    </source>
</reference>
<proteinExistence type="predicted"/>
<protein>
    <submittedName>
        <fullName evidence="1">Uncharacterized protein</fullName>
    </submittedName>
</protein>